<gene>
    <name evidence="1" type="ORF">QFC21_000829</name>
</gene>
<organism evidence="1 2">
    <name type="scientific">Naganishia friedmannii</name>
    <dbReference type="NCBI Taxonomy" id="89922"/>
    <lineage>
        <taxon>Eukaryota</taxon>
        <taxon>Fungi</taxon>
        <taxon>Dikarya</taxon>
        <taxon>Basidiomycota</taxon>
        <taxon>Agaricomycotina</taxon>
        <taxon>Tremellomycetes</taxon>
        <taxon>Filobasidiales</taxon>
        <taxon>Filobasidiaceae</taxon>
        <taxon>Naganishia</taxon>
    </lineage>
</organism>
<evidence type="ECO:0000313" key="1">
    <source>
        <dbReference type="EMBL" id="KAJ9107379.1"/>
    </source>
</evidence>
<protein>
    <submittedName>
        <fullName evidence="1">Uncharacterized protein</fullName>
    </submittedName>
</protein>
<keyword evidence="2" id="KW-1185">Reference proteome</keyword>
<comment type="caution">
    <text evidence="1">The sequence shown here is derived from an EMBL/GenBank/DDBJ whole genome shotgun (WGS) entry which is preliminary data.</text>
</comment>
<name>A0ACC2W6M0_9TREE</name>
<accession>A0ACC2W6M0</accession>
<evidence type="ECO:0000313" key="2">
    <source>
        <dbReference type="Proteomes" id="UP001227268"/>
    </source>
</evidence>
<reference evidence="1" key="1">
    <citation type="submission" date="2023-04" db="EMBL/GenBank/DDBJ databases">
        <title>Draft Genome sequencing of Naganishia species isolated from polar environments using Oxford Nanopore Technology.</title>
        <authorList>
            <person name="Leo P."/>
            <person name="Venkateswaran K."/>
        </authorList>
    </citation>
    <scope>NUCLEOTIDE SEQUENCE</scope>
    <source>
        <strain evidence="1">MNA-CCFEE 5423</strain>
    </source>
</reference>
<sequence length="1032" mass="117490">MPCSLGTAPPESSAYTYIQRHSEIAGDARSEQDILSKSRANHRELEETKIRLKLMESRRTEDAERIMGLEARAMEAETKAQNFDKLRTKFIEVQQENTNLKRGKRELESILGTFENKEAEMLEQLELATLDREVAEERAETFMAELADMKELVETQKIEVEVLKEENAAFDNPVEPGEERSSMAFIQLEKRNERLGKALLQLQTENKVQQSRISEFERSRDALEALQLRLVNSQVELENALLHIDDLKQQLDSALGAEEMLEQLTERTLSMGEKIEEMRITIEDLEALKEMADELEDNHVENERQLEEHVAFLTSQLHEDARKLEDMFEEMVDKDETIVQFRELVAKLQGNNHELQEQLRQRSDDTVESVSQSRAVMNLNLKLQTSATKNQARVIDLALSKIALDQAKGHAEILQAYLPETYFQQDVAATEGLLFLQRLADKARLLINTFCLKHDLPDTLQHFKNDRLVGICELRGSLSEFANLTRRFAGIMRRSTPEEYLNLAPVRFDLSAVERKVDFWINQLRTDEFVEKDCAVELHNFLTQLNHLAQTVFTREELELGERQLGFAVAFDYELDNFAAAVGFARYIIQNYIDDQDSVVNGGGDLTFEERVYKPIQRILDQVHQVKISSTRLVQLVGEIQAQDLALNSDEHVALRMLAKSVVQATDIAVQLAQKVDQHISGLRETKGSIEFPVILGFLQELTADVALDSDVQPWDVIGMFVTRLSNDVNAILPEIQRIMADGHLLTVPSQAPWLARVESIKQATNNSAEAEVKLSQRAEEVASLVREVKLRDQTIQNTHVKVEMLQRKVEVGYQQAENIRELQLSLTQAREAHSASEKQIESLRQHLRKLEAENSLLTRSLDRSSESEAPERQAKDLTFEASGFNAQHQTSKILQLRAAIQVLRNENAHLKARGLLDTISQLPILFQLPPIPSLDSSDSNVPSSASSEDDLLSTPTHPPSTGIHTGERILWREIASFQSGATIIDISQVKPGKAWQPMKSLPEIQLYERDKRAKNLRRKADHQIHRMKLMS</sequence>
<dbReference type="EMBL" id="JASBWT010000002">
    <property type="protein sequence ID" value="KAJ9107379.1"/>
    <property type="molecule type" value="Genomic_DNA"/>
</dbReference>
<dbReference type="Proteomes" id="UP001227268">
    <property type="component" value="Unassembled WGS sequence"/>
</dbReference>
<proteinExistence type="predicted"/>